<accession>A0A2T1NI49</accession>
<keyword evidence="4" id="KW-1185">Reference proteome</keyword>
<dbReference type="InterPro" id="IPR043744">
    <property type="entry name" value="DUF5689"/>
</dbReference>
<dbReference type="RefSeq" id="WP_106677251.1">
    <property type="nucleotide sequence ID" value="NZ_JACHWV010000005.1"/>
</dbReference>
<comment type="caution">
    <text evidence="3">The sequence shown here is derived from an EMBL/GenBank/DDBJ whole genome shotgun (WGS) entry which is preliminary data.</text>
</comment>
<dbReference type="Pfam" id="PF18942">
    <property type="entry name" value="DUF5689"/>
    <property type="match status" value="1"/>
</dbReference>
<organism evidence="3 4">
    <name type="scientific">Mesoflavibacter zeaxanthinifaciens subsp. sabulilitoris</name>
    <dbReference type="NCBI Taxonomy" id="1520893"/>
    <lineage>
        <taxon>Bacteria</taxon>
        <taxon>Pseudomonadati</taxon>
        <taxon>Bacteroidota</taxon>
        <taxon>Flavobacteriia</taxon>
        <taxon>Flavobacteriales</taxon>
        <taxon>Flavobacteriaceae</taxon>
        <taxon>Mesoflavibacter</taxon>
    </lineage>
</organism>
<dbReference type="AlphaFoldDB" id="A0A2T1NI49"/>
<dbReference type="PROSITE" id="PS51257">
    <property type="entry name" value="PROKAR_LIPOPROTEIN"/>
    <property type="match status" value="1"/>
</dbReference>
<name>A0A2T1NI49_9FLAO</name>
<feature type="chain" id="PRO_5015449101" description="DUF5689 domain-containing protein" evidence="1">
    <location>
        <begin position="21"/>
        <end position="450"/>
    </location>
</feature>
<reference evidence="3 4" key="1">
    <citation type="submission" date="2018-03" db="EMBL/GenBank/DDBJ databases">
        <title>Mesoflavibacter sp. HG37 and Mesoflavibacter sp. HG96 sp.nov., two marine bacteria isolated from seawater of Western Pacific Ocean.</title>
        <authorList>
            <person name="Cheng H."/>
            <person name="Wu Y.-H."/>
            <person name="Guo L.-L."/>
            <person name="Xu X.-W."/>
        </authorList>
    </citation>
    <scope>NUCLEOTIDE SEQUENCE [LARGE SCALE GENOMIC DNA]</scope>
    <source>
        <strain evidence="3 4">KCTC 42117</strain>
    </source>
</reference>
<proteinExistence type="predicted"/>
<keyword evidence="1" id="KW-0732">Signal</keyword>
<evidence type="ECO:0000313" key="3">
    <source>
        <dbReference type="EMBL" id="PSG92568.1"/>
    </source>
</evidence>
<protein>
    <recommendedName>
        <fullName evidence="2">DUF5689 domain-containing protein</fullName>
    </recommendedName>
</protein>
<gene>
    <name evidence="3" type="ORF">C7H61_03750</name>
</gene>
<feature type="domain" description="DUF5689" evidence="2">
    <location>
        <begin position="65"/>
        <end position="279"/>
    </location>
</feature>
<evidence type="ECO:0000256" key="1">
    <source>
        <dbReference type="SAM" id="SignalP"/>
    </source>
</evidence>
<dbReference type="Proteomes" id="UP000238430">
    <property type="component" value="Unassembled WGS sequence"/>
</dbReference>
<sequence length="450" mass="48918">MKKINLNKIAVLLVSLVVLTGCVEDDNFDVPSTIEGISEYPNTDAEFNTLSGVLGAFGSNGNEAYTYEAASETVSEKYTVGYVVSSDEGGNFYKQLVIQDAPENPTAAIVVQVDKNPLFTQYEFGRKVYVKLNGLTVGESNGVLQLGRLNGDQIDEIASTLVPNHIIRTSEVATIVPKEVSISQFSDALESQYIRLNNMQFNSNLVVGNTTTFASETNDSFDGERLLESCATGSSVILSTSTFSDFKGLPLPANRGSIDGVLTRDYFDDFYTIYINTPEAINFDNDLRCDPLFEDDFSAGNLDKWTPYNVTGTQEWYYNTFGNPDDSATMSGFSGGAQTNEDWLISLPIDLSNTPSAFLTFQTVKRYNGNDIEVFYATDYNGGDPTTDGTWVALSPTLDTNTGSWSSWTDSGSLDLSAAAGGNVFIAFKYTSTSSAAATWEIDNVKVSAE</sequence>
<feature type="signal peptide" evidence="1">
    <location>
        <begin position="1"/>
        <end position="20"/>
    </location>
</feature>
<dbReference type="EMBL" id="PXOT01000018">
    <property type="protein sequence ID" value="PSG92568.1"/>
    <property type="molecule type" value="Genomic_DNA"/>
</dbReference>
<dbReference type="NCBIfam" id="NF038128">
    <property type="entry name" value="choice_anch_J"/>
    <property type="match status" value="1"/>
</dbReference>
<dbReference type="OrthoDB" id="1492759at2"/>
<evidence type="ECO:0000259" key="2">
    <source>
        <dbReference type="Pfam" id="PF18942"/>
    </source>
</evidence>
<evidence type="ECO:0000313" key="4">
    <source>
        <dbReference type="Proteomes" id="UP000238430"/>
    </source>
</evidence>